<evidence type="ECO:0000256" key="1">
    <source>
        <dbReference type="ARBA" id="ARBA00022737"/>
    </source>
</evidence>
<keyword evidence="5" id="KW-1185">Reference proteome</keyword>
<dbReference type="SMART" id="SM00248">
    <property type="entry name" value="ANK"/>
    <property type="match status" value="2"/>
</dbReference>
<dbReference type="InParanoid" id="H2ZLS2"/>
<dbReference type="Pfam" id="PF12796">
    <property type="entry name" value="Ank_2"/>
    <property type="match status" value="1"/>
</dbReference>
<name>H2ZLS2_CIOSA</name>
<reference evidence="5" key="1">
    <citation type="submission" date="2003-08" db="EMBL/GenBank/DDBJ databases">
        <authorList>
            <person name="Birren B."/>
            <person name="Nusbaum C."/>
            <person name="Abebe A."/>
            <person name="Abouelleil A."/>
            <person name="Adekoya E."/>
            <person name="Ait-zahra M."/>
            <person name="Allen N."/>
            <person name="Allen T."/>
            <person name="An P."/>
            <person name="Anderson M."/>
            <person name="Anderson S."/>
            <person name="Arachchi H."/>
            <person name="Armbruster J."/>
            <person name="Bachantsang P."/>
            <person name="Baldwin J."/>
            <person name="Barry A."/>
            <person name="Bayul T."/>
            <person name="Blitshsteyn B."/>
            <person name="Bloom T."/>
            <person name="Blye J."/>
            <person name="Boguslavskiy L."/>
            <person name="Borowsky M."/>
            <person name="Boukhgalter B."/>
            <person name="Brunache A."/>
            <person name="Butler J."/>
            <person name="Calixte N."/>
            <person name="Calvo S."/>
            <person name="Camarata J."/>
            <person name="Campo K."/>
            <person name="Chang J."/>
            <person name="Cheshatsang Y."/>
            <person name="Citroen M."/>
            <person name="Collymore A."/>
            <person name="Considine T."/>
            <person name="Cook A."/>
            <person name="Cooke P."/>
            <person name="Corum B."/>
            <person name="Cuomo C."/>
            <person name="David R."/>
            <person name="Dawoe T."/>
            <person name="Degray S."/>
            <person name="Dodge S."/>
            <person name="Dooley K."/>
            <person name="Dorje P."/>
            <person name="Dorjee K."/>
            <person name="Dorris L."/>
            <person name="Duffey N."/>
            <person name="Dupes A."/>
            <person name="Elkins T."/>
            <person name="Engels R."/>
            <person name="Erickson J."/>
            <person name="Farina A."/>
            <person name="Faro S."/>
            <person name="Ferreira P."/>
            <person name="Fischer H."/>
            <person name="Fitzgerald M."/>
            <person name="Foley K."/>
            <person name="Gage D."/>
            <person name="Galagan J."/>
            <person name="Gearin G."/>
            <person name="Gnerre S."/>
            <person name="Gnirke A."/>
            <person name="Goyette A."/>
            <person name="Graham J."/>
            <person name="Grandbois E."/>
            <person name="Gyaltsen K."/>
            <person name="Hafez N."/>
            <person name="Hagopian D."/>
            <person name="Hagos B."/>
            <person name="Hall J."/>
            <person name="Hatcher B."/>
            <person name="Heller A."/>
            <person name="Higgins H."/>
            <person name="Honan T."/>
            <person name="Horn A."/>
            <person name="Houde N."/>
            <person name="Hughes L."/>
            <person name="Hulme W."/>
            <person name="Husby E."/>
            <person name="Iliev I."/>
            <person name="Jaffe D."/>
            <person name="Jones C."/>
            <person name="Kamal M."/>
            <person name="Kamat A."/>
            <person name="Kamvysselis M."/>
            <person name="Karlsson E."/>
            <person name="Kells C."/>
            <person name="Kieu A."/>
            <person name="Kisner P."/>
            <person name="Kodira C."/>
            <person name="Kulbokas E."/>
            <person name="Labutti K."/>
            <person name="Lama D."/>
            <person name="Landers T."/>
            <person name="Leger J."/>
            <person name="Levine S."/>
            <person name="Lewis D."/>
            <person name="Lewis T."/>
            <person name="Lindblad-toh K."/>
            <person name="Liu X."/>
            <person name="Lokyitsang T."/>
            <person name="Lokyitsang Y."/>
            <person name="Lucien O."/>
            <person name="Lui A."/>
            <person name="Ma L.J."/>
            <person name="Mabbitt R."/>
            <person name="Macdonald J."/>
            <person name="Maclean C."/>
            <person name="Major J."/>
            <person name="Manning J."/>
            <person name="Marabella R."/>
            <person name="Maru K."/>
            <person name="Matthews C."/>
            <person name="Mauceli E."/>
            <person name="Mccarthy M."/>
            <person name="Mcdonough S."/>
            <person name="Mcghee T."/>
            <person name="Meldrim J."/>
            <person name="Meneus L."/>
            <person name="Mesirov J."/>
            <person name="Mihalev A."/>
            <person name="Mihova T."/>
            <person name="Mikkelsen T."/>
            <person name="Mlenga V."/>
            <person name="Moru K."/>
            <person name="Mozes J."/>
            <person name="Mulrain L."/>
            <person name="Munson G."/>
            <person name="Naylor J."/>
            <person name="Newes C."/>
            <person name="Nguyen C."/>
            <person name="Nguyen N."/>
            <person name="Nguyen T."/>
            <person name="Nicol R."/>
            <person name="Nielsen C."/>
            <person name="Nizzari M."/>
            <person name="Norbu C."/>
            <person name="Norbu N."/>
            <person name="O'donnell P."/>
            <person name="Okoawo O."/>
            <person name="O'leary S."/>
            <person name="Omotosho B."/>
            <person name="O'neill K."/>
            <person name="Osman S."/>
            <person name="Parker S."/>
            <person name="Perrin D."/>
            <person name="Phunkhang P."/>
            <person name="Piqani B."/>
            <person name="Purcell S."/>
            <person name="Rachupka T."/>
            <person name="Ramasamy U."/>
            <person name="Rameau R."/>
            <person name="Ray V."/>
            <person name="Raymond C."/>
            <person name="Retta R."/>
            <person name="Richardson S."/>
            <person name="Rise C."/>
            <person name="Rodriguez J."/>
            <person name="Rogers J."/>
            <person name="Rogov P."/>
            <person name="Rutman M."/>
            <person name="Schupbach R."/>
            <person name="Seaman C."/>
            <person name="Settipalli S."/>
            <person name="Sharpe T."/>
            <person name="Sheridan J."/>
            <person name="Sherpa N."/>
            <person name="Shi J."/>
            <person name="Smirnov S."/>
            <person name="Smith C."/>
            <person name="Sougnez C."/>
            <person name="Spencer B."/>
            <person name="Stalker J."/>
            <person name="Stange-thomann N."/>
            <person name="Stavropoulos S."/>
            <person name="Stetson K."/>
            <person name="Stone C."/>
            <person name="Stone S."/>
            <person name="Stubbs M."/>
            <person name="Talamas J."/>
            <person name="Tchuinga P."/>
            <person name="Tenzing P."/>
            <person name="Tesfaye S."/>
            <person name="Theodore J."/>
            <person name="Thoulutsang Y."/>
            <person name="Topham K."/>
            <person name="Towey S."/>
            <person name="Tsamla T."/>
            <person name="Tsomo N."/>
            <person name="Vallee D."/>
            <person name="Vassiliev H."/>
            <person name="Venkataraman V."/>
            <person name="Vinson J."/>
            <person name="Vo A."/>
            <person name="Wade C."/>
            <person name="Wang S."/>
            <person name="Wangchuk T."/>
            <person name="Wangdi T."/>
            <person name="Whittaker C."/>
            <person name="Wilkinson J."/>
            <person name="Wu Y."/>
            <person name="Wyman D."/>
            <person name="Yadav S."/>
            <person name="Yang S."/>
            <person name="Yang X."/>
            <person name="Yeager S."/>
            <person name="Yee E."/>
            <person name="Young G."/>
            <person name="Zainoun J."/>
            <person name="Zembeck L."/>
            <person name="Zimmer A."/>
            <person name="Zody M."/>
            <person name="Lander E."/>
        </authorList>
    </citation>
    <scope>NUCLEOTIDE SEQUENCE [LARGE SCALE GENOMIC DNA]</scope>
</reference>
<dbReference type="PROSITE" id="PS50297">
    <property type="entry name" value="ANK_REP_REGION"/>
    <property type="match status" value="2"/>
</dbReference>
<keyword evidence="2 3" id="KW-0040">ANK repeat</keyword>
<evidence type="ECO:0000313" key="5">
    <source>
        <dbReference type="Proteomes" id="UP000007875"/>
    </source>
</evidence>
<feature type="repeat" description="ANK" evidence="3">
    <location>
        <begin position="45"/>
        <end position="77"/>
    </location>
</feature>
<dbReference type="Proteomes" id="UP000007875">
    <property type="component" value="Unassembled WGS sequence"/>
</dbReference>
<keyword evidence="1" id="KW-0677">Repeat</keyword>
<feature type="repeat" description="ANK" evidence="3">
    <location>
        <begin position="78"/>
        <end position="103"/>
    </location>
</feature>
<evidence type="ECO:0000256" key="3">
    <source>
        <dbReference type="PROSITE-ProRule" id="PRU00023"/>
    </source>
</evidence>
<reference evidence="4" key="2">
    <citation type="submission" date="2025-08" db="UniProtKB">
        <authorList>
            <consortium name="Ensembl"/>
        </authorList>
    </citation>
    <scope>IDENTIFICATION</scope>
</reference>
<dbReference type="Gene3D" id="1.25.40.20">
    <property type="entry name" value="Ankyrin repeat-containing domain"/>
    <property type="match status" value="1"/>
</dbReference>
<evidence type="ECO:0000256" key="2">
    <source>
        <dbReference type="ARBA" id="ARBA00023043"/>
    </source>
</evidence>
<sequence length="303" mass="34218">MSTEVVRFLEECSTGNLTKVKEFIENGVKPDSFCTTDNKSSILPKGASGLCVAALEGHIEIIDFLLNNGADVHFKCQQGETALFLAARNGHDQVVTRLLDAGALLVYTGGPGEKRILEHWEVFTQVLHNVYPKDINKAENAQYKVIAQHLVEHNQMSDRPSILYESMFCSLTVFANPIAVYSVGVYATLCPELASAVFTEENFVRALCRAYDVSRTFDFVHTVHKMVAISKHRQKELCISLVKLFKWGDLLRRLAEDLTRYHTSDAESVVQFQELCDCLFRTLDVFSSNLYVRIIILDQFRVL</sequence>
<dbReference type="PROSITE" id="PS50088">
    <property type="entry name" value="ANK_REPEAT"/>
    <property type="match status" value="2"/>
</dbReference>
<dbReference type="HOGENOM" id="CLU_918134_0_0_1"/>
<dbReference type="STRING" id="51511.ENSCSAVP00000018538"/>
<dbReference type="Ensembl" id="ENSCSAVT00000018739.1">
    <property type="protein sequence ID" value="ENSCSAVP00000018538.1"/>
    <property type="gene ID" value="ENSCSAVG00000010884.1"/>
</dbReference>
<proteinExistence type="predicted"/>
<organism evidence="4 5">
    <name type="scientific">Ciona savignyi</name>
    <name type="common">Pacific transparent sea squirt</name>
    <dbReference type="NCBI Taxonomy" id="51511"/>
    <lineage>
        <taxon>Eukaryota</taxon>
        <taxon>Metazoa</taxon>
        <taxon>Chordata</taxon>
        <taxon>Tunicata</taxon>
        <taxon>Ascidiacea</taxon>
        <taxon>Phlebobranchia</taxon>
        <taxon>Cionidae</taxon>
        <taxon>Ciona</taxon>
    </lineage>
</organism>
<dbReference type="eggNOG" id="KOG0504">
    <property type="taxonomic scope" value="Eukaryota"/>
</dbReference>
<dbReference type="AlphaFoldDB" id="H2ZLS2"/>
<dbReference type="InterPro" id="IPR002110">
    <property type="entry name" value="Ankyrin_rpt"/>
</dbReference>
<accession>H2ZLS2</accession>
<protein>
    <submittedName>
        <fullName evidence="4">Uncharacterized protein</fullName>
    </submittedName>
</protein>
<dbReference type="InterPro" id="IPR036770">
    <property type="entry name" value="Ankyrin_rpt-contain_sf"/>
</dbReference>
<dbReference type="SUPFAM" id="SSF48403">
    <property type="entry name" value="Ankyrin repeat"/>
    <property type="match status" value="1"/>
</dbReference>
<reference evidence="4" key="3">
    <citation type="submission" date="2025-09" db="UniProtKB">
        <authorList>
            <consortium name="Ensembl"/>
        </authorList>
    </citation>
    <scope>IDENTIFICATION</scope>
</reference>
<evidence type="ECO:0000313" key="4">
    <source>
        <dbReference type="Ensembl" id="ENSCSAVP00000018538.1"/>
    </source>
</evidence>
<dbReference type="PANTHER" id="PTHR24171">
    <property type="entry name" value="ANKYRIN REPEAT DOMAIN-CONTAINING PROTEIN 39-RELATED"/>
    <property type="match status" value="1"/>
</dbReference>